<evidence type="ECO:0000313" key="6">
    <source>
        <dbReference type="WBParaSite" id="SMUV_0000006201-mRNA-1"/>
    </source>
</evidence>
<keyword evidence="5" id="KW-1185">Reference proteome</keyword>
<name>A0A0N5A7Q4_9BILA</name>
<protein>
    <recommendedName>
        <fullName evidence="2">GLE1 RNA export mediator</fullName>
    </recommendedName>
</protein>
<dbReference type="InterPro" id="IPR038506">
    <property type="entry name" value="GLE1-like_sf"/>
</dbReference>
<dbReference type="AlphaFoldDB" id="A0A0N5A7Q4"/>
<dbReference type="Gene3D" id="1.25.40.510">
    <property type="entry name" value="GLE1-like"/>
    <property type="match status" value="1"/>
</dbReference>
<evidence type="ECO:0000256" key="3">
    <source>
        <dbReference type="SAM" id="Coils"/>
    </source>
</evidence>
<proteinExistence type="predicted"/>
<keyword evidence="3" id="KW-0175">Coiled coil</keyword>
<accession>A0A0N5A7Q4</accession>
<feature type="region of interest" description="Disordered" evidence="4">
    <location>
        <begin position="216"/>
        <end position="237"/>
    </location>
</feature>
<feature type="coiled-coil region" evidence="3">
    <location>
        <begin position="305"/>
        <end position="332"/>
    </location>
</feature>
<evidence type="ECO:0000256" key="2">
    <source>
        <dbReference type="ARBA" id="ARBA00030897"/>
    </source>
</evidence>
<dbReference type="GO" id="GO:0005643">
    <property type="term" value="C:nuclear pore"/>
    <property type="evidence" value="ECO:0007669"/>
    <property type="project" value="InterPro"/>
</dbReference>
<sequence length="1039" mass="117008">MEEFAVNELQAYGIAIDDTLLAYSGPPIRISNGIVAFLKQRYGVKQSFSIFRRLIGIILEDDYRGEILDRNAFRRKVRLLLEKYEKLKLNKDDSNAFLAEEFVLDFQFMDKAVKEADKRKSLRCDKGSSNVFSYPKSSTLTNGESILQLLPAEQNEQILTTEAGAASDEGLLTKRRRGRKRKVFERRPRANNVRRVLRFKNNELIKSSLRGRKRLKIEEQQPKLTPENKLLSNSEGDDLSQEVKIPEADLEVTAPADKDDSTLKIVEHDDLQTPISASGNGDWVQKTLRREKFAKKRIQVLSYKLRDEKLSLQEALRKLKQLERANAVRLETSAEAKNIDWKLKSSMTSKELESARSELDKLHQVTLKSNGKFIEDLRPCLKHLINVGVPVDKCGEVLVIVGALLGKTLVADCSNLSCLVTKLSLMIGRTHCYGISDEELLCDDCSAVVVSFDVKGESRDCFYKSSYSSCEESSVRHRLEEFVRQRNEYHNATILSVASYIDSKITNTSQSSTKDKTVRQEKFSRLSSFLEALSKEASGVKIESVEISETPLDADIDNKNDILSFTESKTSVKEYVPSSGASFQFNPAKFSTPKQYVSHTSQPSFSLSLPDVTPVPLSKVQQLSSQIPSSANRSGHLILKRTDSIAEELTCCSSNVNLSNVSFASENNNNNKLQSSRTLLHTWECDQIISTSHTTNKVEANSDTSLLESTTARSEKQLIGNSFSSVVGRQSIEDTSKVKKNYWWKQLPFFEFFEVDNLSEAYVTEFDKRPKDVLHALAKRSVKEKVACWTRKNASKEVIKNAVEYFCDLLTGKTVYGFDGKMLNFNGDEPGKRFSMASVVNSYVCIVQRDEQLTECVAVVLLSLMTRIKEFKSVLFNRLFAASPLLCMDQKECLREIAGLNKSDGGNISEAVDSWCNSQSAVIKLFVLLHSPTIRCSVAASGDTECNTTTLWSLLSVAIMQETPYGCALVNEILKSAGEHLRKLYGVQFHKLLEFLSHKTLKNWNRWLNNETSSCGLMKMALSYYVAVLKLELKELSVQ</sequence>
<dbReference type="Pfam" id="PF07817">
    <property type="entry name" value="GLE1"/>
    <property type="match status" value="1"/>
</dbReference>
<evidence type="ECO:0000256" key="1">
    <source>
        <dbReference type="ARBA" id="ARBA00024680"/>
    </source>
</evidence>
<reference evidence="6" key="1">
    <citation type="submission" date="2017-02" db="UniProtKB">
        <authorList>
            <consortium name="WormBaseParasite"/>
        </authorList>
    </citation>
    <scope>IDENTIFICATION</scope>
</reference>
<dbReference type="InterPro" id="IPR012476">
    <property type="entry name" value="GLE1"/>
</dbReference>
<evidence type="ECO:0000256" key="4">
    <source>
        <dbReference type="SAM" id="MobiDB-lite"/>
    </source>
</evidence>
<organism evidence="5 6">
    <name type="scientific">Syphacia muris</name>
    <dbReference type="NCBI Taxonomy" id="451379"/>
    <lineage>
        <taxon>Eukaryota</taxon>
        <taxon>Metazoa</taxon>
        <taxon>Ecdysozoa</taxon>
        <taxon>Nematoda</taxon>
        <taxon>Chromadorea</taxon>
        <taxon>Rhabditida</taxon>
        <taxon>Spirurina</taxon>
        <taxon>Oxyuridomorpha</taxon>
        <taxon>Oxyuroidea</taxon>
        <taxon>Oxyuridae</taxon>
        <taxon>Syphacia</taxon>
    </lineage>
</organism>
<dbReference type="WBParaSite" id="SMUV_0000006201-mRNA-1">
    <property type="protein sequence ID" value="SMUV_0000006201-mRNA-1"/>
    <property type="gene ID" value="SMUV_0000006201"/>
</dbReference>
<comment type="function">
    <text evidence="1">Required for the export of mRNAs containing poly(A) tails from the nucleus into the cytoplasm. May be involved in the terminal step of the mRNA transport through the nuclear pore complex (NPC).</text>
</comment>
<dbReference type="Proteomes" id="UP000046393">
    <property type="component" value="Unplaced"/>
</dbReference>
<dbReference type="GO" id="GO:0016973">
    <property type="term" value="P:poly(A)+ mRNA export from nucleus"/>
    <property type="evidence" value="ECO:0007669"/>
    <property type="project" value="InterPro"/>
</dbReference>
<evidence type="ECO:0000313" key="5">
    <source>
        <dbReference type="Proteomes" id="UP000046393"/>
    </source>
</evidence>